<gene>
    <name evidence="1" type="ORF">M5X19_36150</name>
</gene>
<sequence>MKIAICSKHPLDHIPCQGSEWFPWTELETINFKEYGALMLIGSSRIDEPAIIPASMVSRLWWFVEAGGLLYAELLEAFDFSSSRLFGWKQDFPKTRRTLEKLRVVRANEESGLEQGALMEWSGAYALGFSMPDEPNKSWLEFSTFHGTHFAEELTSSPVHPGLSIRRLGAGLVVHCSFSLYSSEMKEAFRPYSRWKRAIETLAAETKLPLIVWPEVIKTSNGTSPEEAVEACIRWFEASGILPAMDGSAGVFENIHSVTGALSSDHRPDCTVHTALLFYLYGTWRKDPRYQDKSHQLLTFLFENGFQDMEKDSPSYGLFKWYDYPGRYPDQMFTDDNAWVCLVLLYLYRKTGRSEYLERGLPLAEALLSTQNGNGVRPIVLFRSQLEKLGLAGAGELPPSLNPHFESIAHAAFIQAYLVTGKQEYVDTALKGSLYLASRIDDLSFMYSQTSGYSRFVLPLGFLGQFDESGETLSTLERIVEYLLSHQSSLGGIEEADNPDPDRFGKEDAGVFIHNGEGIADQLYTNNFLLMNIWEAWKATGHTRYKTLYDDLSAYICRIQINSADARYHGGWMRAYDFKTEEYFGNNGDTGWGPYCMESGWTQAITSCGLLLGLLNESLFD</sequence>
<accession>A0ABT4GPT2</accession>
<evidence type="ECO:0000313" key="1">
    <source>
        <dbReference type="EMBL" id="MCY9698235.1"/>
    </source>
</evidence>
<dbReference type="EMBL" id="JAMDMX010000218">
    <property type="protein sequence ID" value="MCY9698235.1"/>
    <property type="molecule type" value="Genomic_DNA"/>
</dbReference>
<evidence type="ECO:0000313" key="2">
    <source>
        <dbReference type="Proteomes" id="UP001527099"/>
    </source>
</evidence>
<comment type="caution">
    <text evidence="1">The sequence shown here is derived from an EMBL/GenBank/DDBJ whole genome shotgun (WGS) entry which is preliminary data.</text>
</comment>
<organism evidence="1 2">
    <name type="scientific">Paenibacillus alginolyticus</name>
    <dbReference type="NCBI Taxonomy" id="59839"/>
    <lineage>
        <taxon>Bacteria</taxon>
        <taxon>Bacillati</taxon>
        <taxon>Bacillota</taxon>
        <taxon>Bacilli</taxon>
        <taxon>Bacillales</taxon>
        <taxon>Paenibacillaceae</taxon>
        <taxon>Paenibacillus</taxon>
    </lineage>
</organism>
<name>A0ABT4GPT2_9BACL</name>
<keyword evidence="2" id="KW-1185">Reference proteome</keyword>
<dbReference type="Gene3D" id="1.50.10.20">
    <property type="match status" value="1"/>
</dbReference>
<dbReference type="InterPro" id="IPR008928">
    <property type="entry name" value="6-hairpin_glycosidase_sf"/>
</dbReference>
<dbReference type="Proteomes" id="UP001527099">
    <property type="component" value="Unassembled WGS sequence"/>
</dbReference>
<dbReference type="SUPFAM" id="SSF48208">
    <property type="entry name" value="Six-hairpin glycosidases"/>
    <property type="match status" value="1"/>
</dbReference>
<proteinExistence type="predicted"/>
<dbReference type="RefSeq" id="WP_268618700.1">
    <property type="nucleotide sequence ID" value="NZ_JAMDMX010000218.1"/>
</dbReference>
<protein>
    <submittedName>
        <fullName evidence="1">Uncharacterized protein</fullName>
    </submittedName>
</protein>
<reference evidence="1 2" key="1">
    <citation type="submission" date="2022-05" db="EMBL/GenBank/DDBJ databases">
        <title>Genome Sequencing of Bee-Associated Microbes.</title>
        <authorList>
            <person name="Dunlap C."/>
        </authorList>
    </citation>
    <scope>NUCLEOTIDE SEQUENCE [LARGE SCALE GENOMIC DNA]</scope>
    <source>
        <strain evidence="1 2">NRRL B-14421</strain>
    </source>
</reference>